<evidence type="ECO:0000313" key="2">
    <source>
        <dbReference type="Proteomes" id="UP001153712"/>
    </source>
</evidence>
<dbReference type="AlphaFoldDB" id="A0A9N9XT02"/>
<accession>A0A9N9XT02</accession>
<dbReference type="EMBL" id="OU900099">
    <property type="protein sequence ID" value="CAG9863175.1"/>
    <property type="molecule type" value="Genomic_DNA"/>
</dbReference>
<gene>
    <name evidence="1" type="ORF">PHYEVI_LOCUS9474</name>
</gene>
<protein>
    <submittedName>
        <fullName evidence="1">Uncharacterized protein</fullName>
    </submittedName>
</protein>
<name>A0A9N9XT02_PHYSR</name>
<dbReference type="Proteomes" id="UP001153712">
    <property type="component" value="Chromosome 6"/>
</dbReference>
<organism evidence="1 2">
    <name type="scientific">Phyllotreta striolata</name>
    <name type="common">Striped flea beetle</name>
    <name type="synonym">Crioceris striolata</name>
    <dbReference type="NCBI Taxonomy" id="444603"/>
    <lineage>
        <taxon>Eukaryota</taxon>
        <taxon>Metazoa</taxon>
        <taxon>Ecdysozoa</taxon>
        <taxon>Arthropoda</taxon>
        <taxon>Hexapoda</taxon>
        <taxon>Insecta</taxon>
        <taxon>Pterygota</taxon>
        <taxon>Neoptera</taxon>
        <taxon>Endopterygota</taxon>
        <taxon>Coleoptera</taxon>
        <taxon>Polyphaga</taxon>
        <taxon>Cucujiformia</taxon>
        <taxon>Chrysomeloidea</taxon>
        <taxon>Chrysomelidae</taxon>
        <taxon>Galerucinae</taxon>
        <taxon>Alticini</taxon>
        <taxon>Phyllotreta</taxon>
    </lineage>
</organism>
<keyword evidence="2" id="KW-1185">Reference proteome</keyword>
<proteinExistence type="predicted"/>
<reference evidence="1" key="1">
    <citation type="submission" date="2022-01" db="EMBL/GenBank/DDBJ databases">
        <authorList>
            <person name="King R."/>
        </authorList>
    </citation>
    <scope>NUCLEOTIDE SEQUENCE</scope>
</reference>
<sequence>MNYEDILTGDYSNVLSTFKEEHCARFNNCINENTENRINGFKSMIDKCKDAVEKYTESANASNAIANCANNLKNQKELCNVSKKFLNSLIQKKEAIELQDDIESEQKSEKSKYNEILQLYENYFDFTVTNSSEDEDKLTAHIKFKYNGGTEPVTVVLDRNERKVLEVEINGTSKKFTGDDNTFNFLNNLRE</sequence>
<dbReference type="OrthoDB" id="6771249at2759"/>
<evidence type="ECO:0000313" key="1">
    <source>
        <dbReference type="EMBL" id="CAG9863175.1"/>
    </source>
</evidence>